<dbReference type="SUPFAM" id="SSF52821">
    <property type="entry name" value="Rhodanese/Cell cycle control phosphatase"/>
    <property type="match status" value="1"/>
</dbReference>
<dbReference type="PANTHER" id="PTHR43031:SF1">
    <property type="entry name" value="PYRIDINE NUCLEOTIDE-DISULPHIDE OXIDOREDUCTASE"/>
    <property type="match status" value="1"/>
</dbReference>
<feature type="domain" description="Rhodanese" evidence="1">
    <location>
        <begin position="27"/>
        <end position="119"/>
    </location>
</feature>
<dbReference type="PROSITE" id="PS50206">
    <property type="entry name" value="RHODANESE_3"/>
    <property type="match status" value="1"/>
</dbReference>
<evidence type="ECO:0000313" key="3">
    <source>
        <dbReference type="Proteomes" id="UP000306985"/>
    </source>
</evidence>
<dbReference type="InterPro" id="IPR001763">
    <property type="entry name" value="Rhodanese-like_dom"/>
</dbReference>
<dbReference type="GO" id="GO:0016740">
    <property type="term" value="F:transferase activity"/>
    <property type="evidence" value="ECO:0007669"/>
    <property type="project" value="UniProtKB-KW"/>
</dbReference>
<name>A0A4U6QA74_9ACTN</name>
<sequence>MTTAARFFADRLRFQTDPADLAAARARGDRPLVIDVRTRAAWQQGRLPDAVPVPLSDLAERIGAIAPDRTADLVVYCWGPGCNGSTRAGLLLAELGYTRVRELLGGFEYWAREGFAVVVGDEQNARRERRAPDPLTAPAP</sequence>
<dbReference type="SMART" id="SM00450">
    <property type="entry name" value="RHOD"/>
    <property type="match status" value="1"/>
</dbReference>
<dbReference type="AlphaFoldDB" id="A0A4U6QA74"/>
<dbReference type="Pfam" id="PF00581">
    <property type="entry name" value="Rhodanese"/>
    <property type="match status" value="1"/>
</dbReference>
<dbReference type="Proteomes" id="UP000306985">
    <property type="component" value="Unassembled WGS sequence"/>
</dbReference>
<dbReference type="InterPro" id="IPR036873">
    <property type="entry name" value="Rhodanese-like_dom_sf"/>
</dbReference>
<keyword evidence="3" id="KW-1185">Reference proteome</keyword>
<dbReference type="OrthoDB" id="9802991at2"/>
<accession>A0A4U6QA74</accession>
<comment type="caution">
    <text evidence="2">The sequence shown here is derived from an EMBL/GenBank/DDBJ whole genome shotgun (WGS) entry which is preliminary data.</text>
</comment>
<gene>
    <name evidence="2" type="ORF">FDO65_18355</name>
</gene>
<evidence type="ECO:0000313" key="2">
    <source>
        <dbReference type="EMBL" id="TKV56809.1"/>
    </source>
</evidence>
<protein>
    <submittedName>
        <fullName evidence="2">Sulfurtransferase</fullName>
    </submittedName>
</protein>
<proteinExistence type="predicted"/>
<evidence type="ECO:0000259" key="1">
    <source>
        <dbReference type="PROSITE" id="PS50206"/>
    </source>
</evidence>
<dbReference type="RefSeq" id="WP_137451196.1">
    <property type="nucleotide sequence ID" value="NZ_SZZH01000006.1"/>
</dbReference>
<dbReference type="PANTHER" id="PTHR43031">
    <property type="entry name" value="FAD-DEPENDENT OXIDOREDUCTASE"/>
    <property type="match status" value="1"/>
</dbReference>
<dbReference type="Gene3D" id="3.40.250.10">
    <property type="entry name" value="Rhodanese-like domain"/>
    <property type="match status" value="1"/>
</dbReference>
<reference evidence="2 3" key="1">
    <citation type="submission" date="2019-05" db="EMBL/GenBank/DDBJ databases">
        <title>Nakamurella sp. N5BH11, whole genome shotgun sequence.</title>
        <authorList>
            <person name="Tuo L."/>
        </authorList>
    </citation>
    <scope>NUCLEOTIDE SEQUENCE [LARGE SCALE GENOMIC DNA]</scope>
    <source>
        <strain evidence="2 3">N5BH11</strain>
    </source>
</reference>
<dbReference type="InterPro" id="IPR050229">
    <property type="entry name" value="GlpE_sulfurtransferase"/>
</dbReference>
<organism evidence="2 3">
    <name type="scientific">Nakamurella flava</name>
    <dbReference type="NCBI Taxonomy" id="2576308"/>
    <lineage>
        <taxon>Bacteria</taxon>
        <taxon>Bacillati</taxon>
        <taxon>Actinomycetota</taxon>
        <taxon>Actinomycetes</taxon>
        <taxon>Nakamurellales</taxon>
        <taxon>Nakamurellaceae</taxon>
        <taxon>Nakamurella</taxon>
    </lineage>
</organism>
<keyword evidence="2" id="KW-0808">Transferase</keyword>
<dbReference type="EMBL" id="SZZH01000006">
    <property type="protein sequence ID" value="TKV56809.1"/>
    <property type="molecule type" value="Genomic_DNA"/>
</dbReference>